<evidence type="ECO:0000313" key="2">
    <source>
        <dbReference type="Proteomes" id="UP000542210"/>
    </source>
</evidence>
<proteinExistence type="predicted"/>
<dbReference type="RefSeq" id="WP_184876754.1">
    <property type="nucleotide sequence ID" value="NZ_BOOV01000052.1"/>
</dbReference>
<keyword evidence="2" id="KW-1185">Reference proteome</keyword>
<evidence type="ECO:0000313" key="1">
    <source>
        <dbReference type="EMBL" id="MBB4699314.1"/>
    </source>
</evidence>
<organism evidence="1 2">
    <name type="scientific">Sphaerisporangium siamense</name>
    <dbReference type="NCBI Taxonomy" id="795645"/>
    <lineage>
        <taxon>Bacteria</taxon>
        <taxon>Bacillati</taxon>
        <taxon>Actinomycetota</taxon>
        <taxon>Actinomycetes</taxon>
        <taxon>Streptosporangiales</taxon>
        <taxon>Streptosporangiaceae</taxon>
        <taxon>Sphaerisporangium</taxon>
    </lineage>
</organism>
<accession>A0A7W7D2W2</accession>
<reference evidence="1 2" key="1">
    <citation type="submission" date="2020-08" db="EMBL/GenBank/DDBJ databases">
        <title>Sequencing the genomes of 1000 actinobacteria strains.</title>
        <authorList>
            <person name="Klenk H.-P."/>
        </authorList>
    </citation>
    <scope>NUCLEOTIDE SEQUENCE [LARGE SCALE GENOMIC DNA]</scope>
    <source>
        <strain evidence="1 2">DSM 45784</strain>
    </source>
</reference>
<dbReference type="AlphaFoldDB" id="A0A7W7D2W2"/>
<dbReference type="Proteomes" id="UP000542210">
    <property type="component" value="Unassembled WGS sequence"/>
</dbReference>
<protein>
    <submittedName>
        <fullName evidence="1">Uncharacterized protein</fullName>
    </submittedName>
</protein>
<name>A0A7W7D2W2_9ACTN</name>
<sequence length="104" mass="11867">MSGGSYNYLYQDDELHELARYSRMEDLRSMADRLAGLGYAADAAAETEELLVILRQSRIRAEVRARRLAAVWKAIEWWDSCDWTEDQVKGALAQFRGEGEEPAP</sequence>
<gene>
    <name evidence="1" type="ORF">BJ982_000858</name>
</gene>
<dbReference type="EMBL" id="JACHND010000001">
    <property type="protein sequence ID" value="MBB4699314.1"/>
    <property type="molecule type" value="Genomic_DNA"/>
</dbReference>
<comment type="caution">
    <text evidence="1">The sequence shown here is derived from an EMBL/GenBank/DDBJ whole genome shotgun (WGS) entry which is preliminary data.</text>
</comment>